<dbReference type="InterPro" id="IPR013328">
    <property type="entry name" value="6PGD_dom2"/>
</dbReference>
<evidence type="ECO:0000259" key="3">
    <source>
        <dbReference type="Pfam" id="PF08125"/>
    </source>
</evidence>
<dbReference type="InterPro" id="IPR013131">
    <property type="entry name" value="Mannitol_DH_N"/>
</dbReference>
<dbReference type="GO" id="GO:0050308">
    <property type="term" value="F:sugar-phosphatase activity"/>
    <property type="evidence" value="ECO:0007669"/>
    <property type="project" value="TreeGrafter"/>
</dbReference>
<dbReference type="OrthoDB" id="5293434at2"/>
<dbReference type="AlphaFoldDB" id="A0A0U1PYB9"/>
<organism evidence="4 5">
    <name type="scientific">Lampropedia cohaerens</name>
    <dbReference type="NCBI Taxonomy" id="1610491"/>
    <lineage>
        <taxon>Bacteria</taxon>
        <taxon>Pseudomonadati</taxon>
        <taxon>Pseudomonadota</taxon>
        <taxon>Betaproteobacteria</taxon>
        <taxon>Burkholderiales</taxon>
        <taxon>Comamonadaceae</taxon>
        <taxon>Lampropedia</taxon>
    </lineage>
</organism>
<dbReference type="Gene3D" id="1.10.150.240">
    <property type="entry name" value="Putative phosphatase, domain 2"/>
    <property type="match status" value="1"/>
</dbReference>
<evidence type="ECO:0000313" key="5">
    <source>
        <dbReference type="Proteomes" id="UP000050580"/>
    </source>
</evidence>
<dbReference type="InterPro" id="IPR036291">
    <property type="entry name" value="NAD(P)-bd_dom_sf"/>
</dbReference>
<proteinExistence type="predicted"/>
<dbReference type="SUPFAM" id="SSF51735">
    <property type="entry name" value="NAD(P)-binding Rossmann-fold domains"/>
    <property type="match status" value="1"/>
</dbReference>
<dbReference type="Pfam" id="PF01232">
    <property type="entry name" value="Mannitol_dh"/>
    <property type="match status" value="1"/>
</dbReference>
<dbReference type="InterPro" id="IPR013118">
    <property type="entry name" value="Mannitol_DH_C"/>
</dbReference>
<dbReference type="InterPro" id="IPR051806">
    <property type="entry name" value="HAD-like_SPP"/>
</dbReference>
<dbReference type="Gene3D" id="1.10.1040.10">
    <property type="entry name" value="N-(1-d-carboxylethyl)-l-norvaline Dehydrogenase, domain 2"/>
    <property type="match status" value="1"/>
</dbReference>
<evidence type="ECO:0000256" key="1">
    <source>
        <dbReference type="ARBA" id="ARBA00023002"/>
    </source>
</evidence>
<feature type="domain" description="Mannitol dehydrogenase C-terminal" evidence="3">
    <location>
        <begin position="523"/>
        <end position="650"/>
    </location>
</feature>
<dbReference type="InterPro" id="IPR036412">
    <property type="entry name" value="HAD-like_sf"/>
</dbReference>
<dbReference type="RefSeq" id="WP_046742294.1">
    <property type="nucleotide sequence ID" value="NZ_LBNQ01000033.1"/>
</dbReference>
<dbReference type="Gene3D" id="3.40.50.1000">
    <property type="entry name" value="HAD superfamily/HAD-like"/>
    <property type="match status" value="1"/>
</dbReference>
<dbReference type="PANTHER" id="PTHR43481:SF4">
    <property type="entry name" value="GLYCEROL-1-PHOSPHATE PHOSPHOHYDROLASE 1-RELATED"/>
    <property type="match status" value="1"/>
</dbReference>
<dbReference type="Pfam" id="PF08125">
    <property type="entry name" value="Mannitol_dh_C"/>
    <property type="match status" value="1"/>
</dbReference>
<sequence>MVLEFKHQVFRAAVFDMDGTMFDTERLRFSTLKQASQQLFGQEISDAVLYGSLGLSAKKAQALAQQHFGADYPYAAIRARADELELTYIRKYGVPVKLGLHEVLERLRKADMRLAVATSSRRAIAEEYLMSARVLRYFDVTVCGDEVTRGKPDPEIFQAAARQLGCAPQECLMVEDSENGLRAALAAGGAAVYVHDLKHPPAVLRKKAFAAYQGGMAELLDDVRACTPARPVPRVIDAFPMARSNAVVGIHGFGAIGGGYLAQVFSHWDGYVRPARIVGVTSNALYRGLVNHFGKYRVRYPHAAIDQTIDGITLIDAQDHDAVADLYAQAEIVGICLAESALATQAGVIAQGLYRRFEQGCAQPLVLPVLMNKVQAAAWVRELVADALQRRHGTAVAAQVLRQARFVETVVNRIVTKVPRETVLKTLRVSGRAFDVALGSRAIDPGPTFQQLLHGRALPAQQMLPMLFDKLATVAQLGDAAQQISLTLFHSSQDMALYVQAGEPLLERLCQMQTVEDIRMVQALKNRLLNGTHAILAWYAALLGHRTVAQGMADERVSTLVRRLANEEILPALAHGSSEFAKLADAFMSIFIKRCRNSFRDTCARVGRDPLRKLQRDERVIGTILQAHSLGIATPLLEYGVALALLYALRCAPESDKEAQRIRVLYARRNSVRDVLCQDGLYHGQPYACLDASADAELLQRITRHFNKLSAEGSSHWDWPLRKART</sequence>
<dbReference type="SUPFAM" id="SSF56784">
    <property type="entry name" value="HAD-like"/>
    <property type="match status" value="1"/>
</dbReference>
<dbReference type="GO" id="GO:0016491">
    <property type="term" value="F:oxidoreductase activity"/>
    <property type="evidence" value="ECO:0007669"/>
    <property type="project" value="UniProtKB-KW"/>
</dbReference>
<dbReference type="PATRIC" id="fig|1610491.3.peg.2341"/>
<dbReference type="Pfam" id="PF13419">
    <property type="entry name" value="HAD_2"/>
    <property type="match status" value="1"/>
</dbReference>
<dbReference type="SFLD" id="SFLDG01129">
    <property type="entry name" value="C1.5:_HAD__Beta-PGM__Phosphata"/>
    <property type="match status" value="1"/>
</dbReference>
<dbReference type="InterPro" id="IPR023214">
    <property type="entry name" value="HAD_sf"/>
</dbReference>
<feature type="domain" description="Mannitol dehydrogenase N-terminal" evidence="2">
    <location>
        <begin position="252"/>
        <end position="420"/>
    </location>
</feature>
<dbReference type="NCBIfam" id="TIGR01509">
    <property type="entry name" value="HAD-SF-IA-v3"/>
    <property type="match status" value="1"/>
</dbReference>
<dbReference type="SUPFAM" id="SSF48179">
    <property type="entry name" value="6-phosphogluconate dehydrogenase C-terminal domain-like"/>
    <property type="match status" value="1"/>
</dbReference>
<keyword evidence="1" id="KW-0560">Oxidoreductase</keyword>
<evidence type="ECO:0000313" key="4">
    <source>
        <dbReference type="EMBL" id="KKW67365.1"/>
    </source>
</evidence>
<dbReference type="STRING" id="1610491.AAV94_11010"/>
<dbReference type="InterPro" id="IPR008927">
    <property type="entry name" value="6-PGluconate_DH-like_C_sf"/>
</dbReference>
<name>A0A0U1PYB9_9BURK</name>
<dbReference type="PANTHER" id="PTHR43481">
    <property type="entry name" value="FRUCTOSE-1-PHOSPHATE PHOSPHATASE"/>
    <property type="match status" value="1"/>
</dbReference>
<dbReference type="NCBIfam" id="NF046057">
    <property type="entry name" value="bifunc_MtlD"/>
    <property type="match status" value="1"/>
</dbReference>
<protein>
    <submittedName>
        <fullName evidence="4">HAD family hydrolase</fullName>
    </submittedName>
</protein>
<reference evidence="4 5" key="1">
    <citation type="submission" date="2015-05" db="EMBL/GenBank/DDBJ databases">
        <title>Draft genome sequence of Lampropedia sp. CT6, isolated from the microbial mat of a hot water spring, located at Manikaran, India.</title>
        <authorList>
            <person name="Tripathi C."/>
            <person name="Rani P."/>
            <person name="Mahato N.K."/>
            <person name="Lal R."/>
        </authorList>
    </citation>
    <scope>NUCLEOTIDE SEQUENCE [LARGE SCALE GENOMIC DNA]</scope>
    <source>
        <strain evidence="4 5">CT6</strain>
    </source>
</reference>
<dbReference type="InterPro" id="IPR006439">
    <property type="entry name" value="HAD-SF_hydro_IA"/>
</dbReference>
<comment type="caution">
    <text evidence="4">The sequence shown here is derived from an EMBL/GenBank/DDBJ whole genome shotgun (WGS) entry which is preliminary data.</text>
</comment>
<dbReference type="Gene3D" id="3.40.50.720">
    <property type="entry name" value="NAD(P)-binding Rossmann-like Domain"/>
    <property type="match status" value="1"/>
</dbReference>
<dbReference type="Proteomes" id="UP000050580">
    <property type="component" value="Unassembled WGS sequence"/>
</dbReference>
<dbReference type="SFLD" id="SFLDS00003">
    <property type="entry name" value="Haloacid_Dehalogenase"/>
    <property type="match status" value="1"/>
</dbReference>
<gene>
    <name evidence="4" type="ORF">AAV94_11010</name>
</gene>
<accession>A0A0U1PYB9</accession>
<dbReference type="EMBL" id="LBNQ01000033">
    <property type="protein sequence ID" value="KKW67365.1"/>
    <property type="molecule type" value="Genomic_DNA"/>
</dbReference>
<dbReference type="InterPro" id="IPR023198">
    <property type="entry name" value="PGP-like_dom2"/>
</dbReference>
<keyword evidence="5" id="KW-1185">Reference proteome</keyword>
<keyword evidence="4" id="KW-0378">Hydrolase</keyword>
<dbReference type="NCBIfam" id="TIGR01549">
    <property type="entry name" value="HAD-SF-IA-v1"/>
    <property type="match status" value="1"/>
</dbReference>
<evidence type="ECO:0000259" key="2">
    <source>
        <dbReference type="Pfam" id="PF01232"/>
    </source>
</evidence>
<dbReference type="PRINTS" id="PR00413">
    <property type="entry name" value="HADHALOGNASE"/>
</dbReference>
<dbReference type="InterPro" id="IPR041492">
    <property type="entry name" value="HAD_2"/>
</dbReference>